<accession>W0EBM8</accession>
<feature type="active site" description="Proton donor" evidence="16">
    <location>
        <position position="204"/>
    </location>
</feature>
<evidence type="ECO:0000256" key="12">
    <source>
        <dbReference type="ARBA" id="ARBA00023027"/>
    </source>
</evidence>
<feature type="binding site" evidence="17">
    <location>
        <position position="104"/>
    </location>
    <ligand>
        <name>NADPH</name>
        <dbReference type="ChEBI" id="CHEBI:57783"/>
    </ligand>
</feature>
<dbReference type="GO" id="GO:0046872">
    <property type="term" value="F:metal ion binding"/>
    <property type="evidence" value="ECO:0007669"/>
    <property type="project" value="UniProtKB-KW"/>
</dbReference>
<dbReference type="GO" id="GO:0050661">
    <property type="term" value="F:NADP binding"/>
    <property type="evidence" value="ECO:0007669"/>
    <property type="project" value="InterPro"/>
</dbReference>
<dbReference type="OrthoDB" id="9808167at2"/>
<dbReference type="Pfam" id="PF03447">
    <property type="entry name" value="NAD_binding_3"/>
    <property type="match status" value="1"/>
</dbReference>
<dbReference type="FunFam" id="3.40.50.720:FF:000062">
    <property type="entry name" value="Homoserine dehydrogenase"/>
    <property type="match status" value="1"/>
</dbReference>
<dbReference type="PROSITE" id="PS51671">
    <property type="entry name" value="ACT"/>
    <property type="match status" value="1"/>
</dbReference>
<dbReference type="STRING" id="871968.DESME_05715"/>
<evidence type="ECO:0000256" key="16">
    <source>
        <dbReference type="PIRSR" id="PIRSR000098-1"/>
    </source>
</evidence>
<evidence type="ECO:0000256" key="8">
    <source>
        <dbReference type="ARBA" id="ARBA00022697"/>
    </source>
</evidence>
<dbReference type="HOGENOM" id="CLU_009116_1_0_9"/>
<comment type="similarity">
    <text evidence="4 19">Belongs to the homoserine dehydrogenase family.</text>
</comment>
<evidence type="ECO:0000256" key="4">
    <source>
        <dbReference type="ARBA" id="ARBA00006753"/>
    </source>
</evidence>
<keyword evidence="14 18" id="KW-0486">Methionine biosynthesis</keyword>
<dbReference type="FunFam" id="3.30.360.10:FF:000005">
    <property type="entry name" value="Homoserine dehydrogenase"/>
    <property type="match status" value="1"/>
</dbReference>
<dbReference type="Gene3D" id="3.40.50.720">
    <property type="entry name" value="NAD(P)-binding Rossmann-like Domain"/>
    <property type="match status" value="1"/>
</dbReference>
<dbReference type="EC" id="1.1.1.3" evidence="5 18"/>
<dbReference type="AlphaFoldDB" id="W0EBM8"/>
<dbReference type="InterPro" id="IPR019811">
    <property type="entry name" value="HDH_CS"/>
</dbReference>
<keyword evidence="11 18" id="KW-0560">Oxidoreductase</keyword>
<dbReference type="Gene3D" id="3.30.360.10">
    <property type="entry name" value="Dihydrodipicolinate Reductase, domain 2"/>
    <property type="match status" value="1"/>
</dbReference>
<dbReference type="PANTHER" id="PTHR43331:SF1">
    <property type="entry name" value="HOMOSERINE DEHYDROGENASE"/>
    <property type="match status" value="1"/>
</dbReference>
<feature type="binding site" evidence="17">
    <location>
        <begin position="9"/>
        <end position="16"/>
    </location>
    <ligand>
        <name>NADP(+)</name>
        <dbReference type="ChEBI" id="CHEBI:58349"/>
    </ligand>
</feature>
<comment type="cofactor">
    <cofactor evidence="1">
        <name>a metal cation</name>
        <dbReference type="ChEBI" id="CHEBI:25213"/>
    </cofactor>
</comment>
<dbReference type="Pfam" id="PF00742">
    <property type="entry name" value="Homoserine_dh"/>
    <property type="match status" value="1"/>
</dbReference>
<dbReference type="Proteomes" id="UP000010847">
    <property type="component" value="Chromosome"/>
</dbReference>
<sequence>MQEIQIGILGLGTVGSGVIQILTQNAEDITNRTNSHINIKKVLVRDIQTPRSVSGSFTLTDKPKDILEDPDIDIVVEVMGGIEPARTYILEALHQGKNVVTANKDLLALYGHELLDVAKEVGKDLYFEASVAGGIPIIAALKQSLAANRISTVVGVINGTTNYILTAMAEQGRDYDEVLGEAQKLGYAEADPSSDVDGLDAARKLAILSSIAFNSRVTINDVHVDGISRITADDIAYASELNSCIKLLAIAKHQQDGLEIRVHPAIIPKSHPLASVGGVYNAIYVIGDAIGETMFFGRGAGSLPTGSAVVSDIIQVTRNIESKSTATINCTCYNDLPLKKSDNFNTAFYIRLRVKDEPRVLATLALLFAEANVSFASIIQKQKGNKEAEIVLLTHPIYEGQLREALESVKAYSKVLAVNNVIRFEGN</sequence>
<keyword evidence="12" id="KW-0520">NAD</keyword>
<dbReference type="InterPro" id="IPR005106">
    <property type="entry name" value="Asp/hSer_DH_NAD-bd"/>
</dbReference>
<protein>
    <recommendedName>
        <fullName evidence="6 18">Homoserine dehydrogenase</fullName>
        <ecNumber evidence="5 18">1.1.1.3</ecNumber>
    </recommendedName>
</protein>
<keyword evidence="9" id="KW-0479">Metal-binding</keyword>
<evidence type="ECO:0000256" key="5">
    <source>
        <dbReference type="ARBA" id="ARBA00013213"/>
    </source>
</evidence>
<dbReference type="Gene3D" id="3.30.70.260">
    <property type="match status" value="1"/>
</dbReference>
<proteinExistence type="inferred from homology"/>
<evidence type="ECO:0000256" key="3">
    <source>
        <dbReference type="ARBA" id="ARBA00005062"/>
    </source>
</evidence>
<evidence type="ECO:0000256" key="19">
    <source>
        <dbReference type="RuleBase" id="RU004171"/>
    </source>
</evidence>
<organism evidence="21 22">
    <name type="scientific">Desulfitobacterium metallireducens DSM 15288</name>
    <dbReference type="NCBI Taxonomy" id="871968"/>
    <lineage>
        <taxon>Bacteria</taxon>
        <taxon>Bacillati</taxon>
        <taxon>Bacillota</taxon>
        <taxon>Clostridia</taxon>
        <taxon>Eubacteriales</taxon>
        <taxon>Desulfitobacteriaceae</taxon>
        <taxon>Desulfitobacterium</taxon>
    </lineage>
</organism>
<comment type="pathway">
    <text evidence="2 18">Amino-acid biosynthesis; L-threonine biosynthesis; L-threonine from L-aspartate: step 3/5.</text>
</comment>
<evidence type="ECO:0000313" key="22">
    <source>
        <dbReference type="Proteomes" id="UP000010847"/>
    </source>
</evidence>
<dbReference type="UniPathway" id="UPA00050">
    <property type="reaction ID" value="UER00063"/>
</dbReference>
<dbReference type="SUPFAM" id="SSF55347">
    <property type="entry name" value="Glyceraldehyde-3-phosphate dehydrogenase-like, C-terminal domain"/>
    <property type="match status" value="1"/>
</dbReference>
<dbReference type="PANTHER" id="PTHR43331">
    <property type="entry name" value="HOMOSERINE DEHYDROGENASE"/>
    <property type="match status" value="1"/>
</dbReference>
<dbReference type="InterPro" id="IPR045865">
    <property type="entry name" value="ACT-like_dom_sf"/>
</dbReference>
<dbReference type="InterPro" id="IPR036291">
    <property type="entry name" value="NAD(P)-bd_dom_sf"/>
</dbReference>
<keyword evidence="22" id="KW-1185">Reference proteome</keyword>
<dbReference type="EMBL" id="CP007032">
    <property type="protein sequence ID" value="AHF06609.1"/>
    <property type="molecule type" value="Genomic_DNA"/>
</dbReference>
<dbReference type="GO" id="GO:0004412">
    <property type="term" value="F:homoserine dehydrogenase activity"/>
    <property type="evidence" value="ECO:0007669"/>
    <property type="project" value="UniProtKB-EC"/>
</dbReference>
<dbReference type="KEGG" id="dmt:DESME_05715"/>
<dbReference type="PIRSF" id="PIRSF000098">
    <property type="entry name" value="Homoser_dehydrog"/>
    <property type="match status" value="1"/>
</dbReference>
<dbReference type="GO" id="GO:0009086">
    <property type="term" value="P:methionine biosynthetic process"/>
    <property type="evidence" value="ECO:0007669"/>
    <property type="project" value="UniProtKB-KW"/>
</dbReference>
<evidence type="ECO:0000256" key="1">
    <source>
        <dbReference type="ARBA" id="ARBA00001920"/>
    </source>
</evidence>
<keyword evidence="8 18" id="KW-0791">Threonine biosynthesis</keyword>
<evidence type="ECO:0000256" key="6">
    <source>
        <dbReference type="ARBA" id="ARBA00013376"/>
    </source>
</evidence>
<evidence type="ECO:0000256" key="2">
    <source>
        <dbReference type="ARBA" id="ARBA00005056"/>
    </source>
</evidence>
<gene>
    <name evidence="21" type="ORF">DESME_05715</name>
</gene>
<evidence type="ECO:0000256" key="10">
    <source>
        <dbReference type="ARBA" id="ARBA00022857"/>
    </source>
</evidence>
<dbReference type="SUPFAM" id="SSF55021">
    <property type="entry name" value="ACT-like"/>
    <property type="match status" value="1"/>
</dbReference>
<keyword evidence="7 18" id="KW-0028">Amino-acid biosynthesis</keyword>
<name>W0EBM8_9FIRM</name>
<dbReference type="RefSeq" id="WP_006717822.1">
    <property type="nucleotide sequence ID" value="NZ_CP007032.1"/>
</dbReference>
<feature type="domain" description="ACT" evidence="20">
    <location>
        <begin position="349"/>
        <end position="423"/>
    </location>
</feature>
<dbReference type="InterPro" id="IPR002912">
    <property type="entry name" value="ACT_dom"/>
</dbReference>
<dbReference type="PROSITE" id="PS01042">
    <property type="entry name" value="HOMOSER_DHGENASE"/>
    <property type="match status" value="1"/>
</dbReference>
<evidence type="ECO:0000313" key="21">
    <source>
        <dbReference type="EMBL" id="AHF06609.1"/>
    </source>
</evidence>
<evidence type="ECO:0000256" key="13">
    <source>
        <dbReference type="ARBA" id="ARBA00023053"/>
    </source>
</evidence>
<evidence type="ECO:0000256" key="14">
    <source>
        <dbReference type="ARBA" id="ARBA00023167"/>
    </source>
</evidence>
<feature type="binding site" evidence="17">
    <location>
        <position position="189"/>
    </location>
    <ligand>
        <name>L-homoserine</name>
        <dbReference type="ChEBI" id="CHEBI:57476"/>
    </ligand>
</feature>
<evidence type="ECO:0000256" key="15">
    <source>
        <dbReference type="ARBA" id="ARBA00048841"/>
    </source>
</evidence>
<dbReference type="InterPro" id="IPR001342">
    <property type="entry name" value="HDH_cat"/>
</dbReference>
<dbReference type="SUPFAM" id="SSF51735">
    <property type="entry name" value="NAD(P)-binding Rossmann-fold domains"/>
    <property type="match status" value="1"/>
</dbReference>
<evidence type="ECO:0000256" key="18">
    <source>
        <dbReference type="RuleBase" id="RU000579"/>
    </source>
</evidence>
<keyword evidence="13" id="KW-0915">Sodium</keyword>
<dbReference type="GO" id="GO:0009088">
    <property type="term" value="P:threonine biosynthetic process"/>
    <property type="evidence" value="ECO:0007669"/>
    <property type="project" value="UniProtKB-UniPathway"/>
</dbReference>
<keyword evidence="10 17" id="KW-0521">NADP</keyword>
<comment type="catalytic activity">
    <reaction evidence="15">
        <text>L-homoserine + NADP(+) = L-aspartate 4-semialdehyde + NADPH + H(+)</text>
        <dbReference type="Rhea" id="RHEA:15761"/>
        <dbReference type="ChEBI" id="CHEBI:15378"/>
        <dbReference type="ChEBI" id="CHEBI:57476"/>
        <dbReference type="ChEBI" id="CHEBI:57783"/>
        <dbReference type="ChEBI" id="CHEBI:58349"/>
        <dbReference type="ChEBI" id="CHEBI:537519"/>
        <dbReference type="EC" id="1.1.1.3"/>
    </reaction>
    <physiologicalReaction direction="right-to-left" evidence="15">
        <dbReference type="Rhea" id="RHEA:15763"/>
    </physiologicalReaction>
</comment>
<evidence type="ECO:0000256" key="9">
    <source>
        <dbReference type="ARBA" id="ARBA00022723"/>
    </source>
</evidence>
<dbReference type="CDD" id="cd04881">
    <property type="entry name" value="ACT_HSDH-Hom"/>
    <property type="match status" value="1"/>
</dbReference>
<evidence type="ECO:0000256" key="11">
    <source>
        <dbReference type="ARBA" id="ARBA00023002"/>
    </source>
</evidence>
<dbReference type="InterPro" id="IPR016204">
    <property type="entry name" value="HDH"/>
</dbReference>
<evidence type="ECO:0000256" key="7">
    <source>
        <dbReference type="ARBA" id="ARBA00022605"/>
    </source>
</evidence>
<reference evidence="21 22" key="1">
    <citation type="submission" date="2013-12" db="EMBL/GenBank/DDBJ databases">
        <authorList>
            <consortium name="DOE Joint Genome Institute"/>
            <person name="Smidt H."/>
            <person name="Huntemann M."/>
            <person name="Han J."/>
            <person name="Chen A."/>
            <person name="Kyrpides N."/>
            <person name="Mavromatis K."/>
            <person name="Markowitz V."/>
            <person name="Palaniappan K."/>
            <person name="Ivanova N."/>
            <person name="Schaumberg A."/>
            <person name="Pati A."/>
            <person name="Liolios K."/>
            <person name="Nordberg H.P."/>
            <person name="Cantor M.N."/>
            <person name="Hua S.X."/>
            <person name="Woyke T."/>
        </authorList>
    </citation>
    <scope>NUCLEOTIDE SEQUENCE [LARGE SCALE GENOMIC DNA]</scope>
    <source>
        <strain evidence="22">DSM 15288</strain>
    </source>
</reference>
<evidence type="ECO:0000256" key="17">
    <source>
        <dbReference type="PIRSR" id="PIRSR000098-2"/>
    </source>
</evidence>
<evidence type="ECO:0000259" key="20">
    <source>
        <dbReference type="PROSITE" id="PS51671"/>
    </source>
</evidence>
<comment type="pathway">
    <text evidence="3 18">Amino-acid biosynthesis; L-methionine biosynthesis via de novo pathway; L-homoserine from L-aspartate: step 3/3.</text>
</comment>
<dbReference type="UniPathway" id="UPA00051">
    <property type="reaction ID" value="UER00465"/>
</dbReference>
<dbReference type="eggNOG" id="COG0460">
    <property type="taxonomic scope" value="Bacteria"/>
</dbReference>
<dbReference type="NCBIfam" id="NF004976">
    <property type="entry name" value="PRK06349.1"/>
    <property type="match status" value="1"/>
</dbReference>